<dbReference type="OrthoDB" id="197680at2"/>
<dbReference type="AlphaFoldDB" id="A0A376H576"/>
<name>A0A376H576_ENTGA</name>
<feature type="domain" description="Glycoside hydrolase 123 catalytic" evidence="1">
    <location>
        <begin position="173"/>
        <end position="513"/>
    </location>
</feature>
<reference evidence="2 3" key="1">
    <citation type="submission" date="2018-06" db="EMBL/GenBank/DDBJ databases">
        <authorList>
            <consortium name="Pathogen Informatics"/>
            <person name="Doyle S."/>
        </authorList>
    </citation>
    <scope>NUCLEOTIDE SEQUENCE [LARGE SCALE GENOMIC DNA]</scope>
    <source>
        <strain evidence="2 3">NCTC12360</strain>
    </source>
</reference>
<proteinExistence type="predicted"/>
<evidence type="ECO:0000313" key="3">
    <source>
        <dbReference type="Proteomes" id="UP000254807"/>
    </source>
</evidence>
<accession>A0A376H576</accession>
<sequence>MTIIVTHDAYQTIAGIQQLPPSITELCGCKNEKIAFQVYLEGMKGILTAAREKIFVPELEQPLYRVEISSDCPEVVGEAFIEGYIPDDDNRLVADRVSRETYTTFSQYQPGVIFAEYAIPKNFSKNQFTVTVIVYHSLLFSDEELIFTQELSVNVLDYTLPDPKDYTMFLDIWQHSSNVARQFGVPLWSDRHFQLLENVIASLADLGQKSIMIVASDCPWCGWGTAIGSKDGSNFYEYSMIDAIKDTEGKLTCDFRNMQRYIDLCKNYAINGEIALYGLLGVWNRDGFPRNEITDYSENISVRYFDEADQTFKYMKTAEELIAYFSCIVTYFKETHQFEQLKIATDEPEIKDVESVNAFKVLINEFKAIAPTIKIKMAIDREIAISHFIDDLDTITLSFPCITKHIAINKQQTEKHYLWYVCNIPDKPNTLVKNQLVEARVLGILNSLFDFDGLTRWAYCAWTANPREDIRYEIHGFPTGDFSLVYPAKNGEIERSLRVIQLKKGIIDYELLTRLKQVTDESDLTLYYNQIALNQDPQSYMMDKRHTKPNLYSTNYEDYEQLRQAVIKELIVHSLREAVK</sequence>
<dbReference type="EMBL" id="UFYW01000001">
    <property type="protein sequence ID" value="STD84770.1"/>
    <property type="molecule type" value="Genomic_DNA"/>
</dbReference>
<dbReference type="Proteomes" id="UP000254807">
    <property type="component" value="Unassembled WGS sequence"/>
</dbReference>
<dbReference type="Pfam" id="PF13320">
    <property type="entry name" value="GH123_cat"/>
    <property type="match status" value="1"/>
</dbReference>
<evidence type="ECO:0000313" key="2">
    <source>
        <dbReference type="EMBL" id="STD84770.1"/>
    </source>
</evidence>
<dbReference type="InterPro" id="IPR025150">
    <property type="entry name" value="GH123_cat"/>
</dbReference>
<protein>
    <recommendedName>
        <fullName evidence="1">Glycoside hydrolase 123 catalytic domain-containing protein</fullName>
    </recommendedName>
</protein>
<evidence type="ECO:0000259" key="1">
    <source>
        <dbReference type="Pfam" id="PF13320"/>
    </source>
</evidence>
<dbReference type="RefSeq" id="WP_060813828.1">
    <property type="nucleotide sequence ID" value="NZ_JBHULA010000035.1"/>
</dbReference>
<organism evidence="2 3">
    <name type="scientific">Enterococcus gallinarum</name>
    <dbReference type="NCBI Taxonomy" id="1353"/>
    <lineage>
        <taxon>Bacteria</taxon>
        <taxon>Bacillati</taxon>
        <taxon>Bacillota</taxon>
        <taxon>Bacilli</taxon>
        <taxon>Lactobacillales</taxon>
        <taxon>Enterococcaceae</taxon>
        <taxon>Enterococcus</taxon>
    </lineage>
</organism>
<gene>
    <name evidence="2" type="ORF">NCTC12360_03317</name>
</gene>
<keyword evidence="3" id="KW-1185">Reference proteome</keyword>